<reference evidence="1 2" key="1">
    <citation type="submission" date="2016-09" db="EMBL/GenBank/DDBJ databases">
        <title>Streptomyces platensis DSM40041, a candidate organism with high potential of specific P450 cytochromes.</title>
        <authorList>
            <person name="Grumaz C."/>
            <person name="Vainshtein Y."/>
            <person name="Kirstahler P."/>
            <person name="Sohn K."/>
        </authorList>
    </citation>
    <scope>NUCLEOTIDE SEQUENCE [LARGE SCALE GENOMIC DNA]</scope>
    <source>
        <strain evidence="1 2">DSM 40041</strain>
    </source>
</reference>
<accession>A0ABX3XSJ3</accession>
<organism evidence="1 2">
    <name type="scientific">Streptomyces platensis</name>
    <dbReference type="NCBI Taxonomy" id="58346"/>
    <lineage>
        <taxon>Bacteria</taxon>
        <taxon>Bacillati</taxon>
        <taxon>Actinomycetota</taxon>
        <taxon>Actinomycetes</taxon>
        <taxon>Kitasatosporales</taxon>
        <taxon>Streptomycetaceae</taxon>
        <taxon>Streptomyces</taxon>
    </lineage>
</organism>
<dbReference type="Proteomes" id="UP000194225">
    <property type="component" value="Unassembled WGS sequence"/>
</dbReference>
<comment type="caution">
    <text evidence="1">The sequence shown here is derived from an EMBL/GenBank/DDBJ whole genome shotgun (WGS) entry which is preliminary data.</text>
</comment>
<name>A0ABX3XSJ3_STRPT</name>
<dbReference type="EMBL" id="MIGA01000035">
    <property type="protein sequence ID" value="OSY42591.1"/>
    <property type="molecule type" value="Genomic_DNA"/>
</dbReference>
<evidence type="ECO:0000313" key="1">
    <source>
        <dbReference type="EMBL" id="OSY42591.1"/>
    </source>
</evidence>
<proteinExistence type="predicted"/>
<evidence type="ECO:0000313" key="2">
    <source>
        <dbReference type="Proteomes" id="UP000194225"/>
    </source>
</evidence>
<protein>
    <submittedName>
        <fullName evidence="1">Uncharacterized protein</fullName>
    </submittedName>
</protein>
<keyword evidence="2" id="KW-1185">Reference proteome</keyword>
<gene>
    <name evidence="1" type="ORF">BG653_04751</name>
</gene>
<sequence>MAAEIRPTSACAESTAGVAASSRDFPAHLLVLAPYRGSGDMANAQVRAVCIWGGS</sequence>